<name>A0ABQ6E3T7_9GAMM</name>
<dbReference type="Gene3D" id="3.40.190.10">
    <property type="entry name" value="Periplasmic binding protein-like II"/>
    <property type="match status" value="2"/>
</dbReference>
<accession>A0ABQ6E3T7</accession>
<comment type="similarity">
    <text evidence="1">Belongs to the bacterial solute-binding protein 3 family.</text>
</comment>
<keyword evidence="2 3" id="KW-0732">Signal</keyword>
<evidence type="ECO:0000313" key="6">
    <source>
        <dbReference type="Proteomes" id="UP001157353"/>
    </source>
</evidence>
<evidence type="ECO:0000256" key="3">
    <source>
        <dbReference type="SAM" id="SignalP"/>
    </source>
</evidence>
<dbReference type="Pfam" id="PF00497">
    <property type="entry name" value="SBP_bac_3"/>
    <property type="match status" value="1"/>
</dbReference>
<evidence type="ECO:0000256" key="2">
    <source>
        <dbReference type="ARBA" id="ARBA00022729"/>
    </source>
</evidence>
<evidence type="ECO:0000313" key="5">
    <source>
        <dbReference type="EMBL" id="GLS92119.1"/>
    </source>
</evidence>
<feature type="signal peptide" evidence="3">
    <location>
        <begin position="1"/>
        <end position="20"/>
    </location>
</feature>
<dbReference type="InterPro" id="IPR001638">
    <property type="entry name" value="Solute-binding_3/MltF_N"/>
</dbReference>
<protein>
    <submittedName>
        <fullName evidence="5">ABC transporter substrate-binding protein</fullName>
    </submittedName>
</protein>
<comment type="caution">
    <text evidence="5">The sequence shown here is derived from an EMBL/GenBank/DDBJ whole genome shotgun (WGS) entry which is preliminary data.</text>
</comment>
<reference evidence="6" key="1">
    <citation type="journal article" date="2019" name="Int. J. Syst. Evol. Microbiol.">
        <title>The Global Catalogue of Microorganisms (GCM) 10K type strain sequencing project: providing services to taxonomists for standard genome sequencing and annotation.</title>
        <authorList>
            <consortium name="The Broad Institute Genomics Platform"/>
            <consortium name="The Broad Institute Genome Sequencing Center for Infectious Disease"/>
            <person name="Wu L."/>
            <person name="Ma J."/>
        </authorList>
    </citation>
    <scope>NUCLEOTIDE SEQUENCE [LARGE SCALE GENOMIC DNA]</scope>
    <source>
        <strain evidence="6">NBRC 103166</strain>
    </source>
</reference>
<dbReference type="EMBL" id="BSPQ01000018">
    <property type="protein sequence ID" value="GLS92119.1"/>
    <property type="molecule type" value="Genomic_DNA"/>
</dbReference>
<evidence type="ECO:0000259" key="4">
    <source>
        <dbReference type="Pfam" id="PF00497"/>
    </source>
</evidence>
<organism evidence="5 6">
    <name type="scientific">Psychromonas marina</name>
    <dbReference type="NCBI Taxonomy" id="88364"/>
    <lineage>
        <taxon>Bacteria</taxon>
        <taxon>Pseudomonadati</taxon>
        <taxon>Pseudomonadota</taxon>
        <taxon>Gammaproteobacteria</taxon>
        <taxon>Alteromonadales</taxon>
        <taxon>Psychromonadaceae</taxon>
        <taxon>Psychromonas</taxon>
    </lineage>
</organism>
<feature type="domain" description="Solute-binding protein family 3/N-terminal" evidence="4">
    <location>
        <begin position="34"/>
        <end position="241"/>
    </location>
</feature>
<sequence length="251" mass="29435">MMKSFLLLLFIFSISLTVKANQTIRLTTGEWSPYLSEDLKHYGFVSHIVTEAFALEGIKVEYIFRPWKRAYKDALVGKYHGSIVWTKNPEREQYFYYSDLVVAGQSVFFHLKSFSFDWQNPEDLVGLNIGGTLGYKYSLLEELEAQGKINIHRVATDEQSYGMLLLKRIDIFQQDLDAGYEWLQDNLMEQDIAQFTHHPKPIINDNYHLILSKEVDDNQHLMTLFNRGLKRLKKSGKYQQYISESRQGHYK</sequence>
<dbReference type="SUPFAM" id="SSF53850">
    <property type="entry name" value="Periplasmic binding protein-like II"/>
    <property type="match status" value="1"/>
</dbReference>
<gene>
    <name evidence="5" type="ORF">GCM10007916_31890</name>
</gene>
<dbReference type="PANTHER" id="PTHR35936">
    <property type="entry name" value="MEMBRANE-BOUND LYTIC MUREIN TRANSGLYCOSYLASE F"/>
    <property type="match status" value="1"/>
</dbReference>
<dbReference type="RefSeq" id="WP_284205215.1">
    <property type="nucleotide sequence ID" value="NZ_BSPQ01000018.1"/>
</dbReference>
<evidence type="ECO:0000256" key="1">
    <source>
        <dbReference type="ARBA" id="ARBA00010333"/>
    </source>
</evidence>
<proteinExistence type="inferred from homology"/>
<dbReference type="Proteomes" id="UP001157353">
    <property type="component" value="Unassembled WGS sequence"/>
</dbReference>
<feature type="chain" id="PRO_5045316487" evidence="3">
    <location>
        <begin position="21"/>
        <end position="251"/>
    </location>
</feature>
<dbReference type="PANTHER" id="PTHR35936:SF25">
    <property type="entry name" value="ABC TRANSPORTER SUBSTRATE-BINDING PROTEIN"/>
    <property type="match status" value="1"/>
</dbReference>
<keyword evidence="6" id="KW-1185">Reference proteome</keyword>